<dbReference type="AlphaFoldDB" id="A0A956RPI9"/>
<comment type="caution">
    <text evidence="3">The sequence shown here is derived from an EMBL/GenBank/DDBJ whole genome shotgun (WGS) entry which is preliminary data.</text>
</comment>
<keyword evidence="1" id="KW-1133">Transmembrane helix</keyword>
<dbReference type="PROSITE" id="PS51352">
    <property type="entry name" value="THIOREDOXIN_2"/>
    <property type="match status" value="1"/>
</dbReference>
<keyword evidence="1" id="KW-0472">Membrane</keyword>
<keyword evidence="1" id="KW-0812">Transmembrane</keyword>
<feature type="domain" description="Thioredoxin" evidence="2">
    <location>
        <begin position="17"/>
        <end position="146"/>
    </location>
</feature>
<feature type="transmembrane region" description="Helical" evidence="1">
    <location>
        <begin position="12"/>
        <end position="35"/>
    </location>
</feature>
<dbReference type="Gene3D" id="3.40.30.10">
    <property type="entry name" value="Glutaredoxin"/>
    <property type="match status" value="1"/>
</dbReference>
<evidence type="ECO:0000259" key="2">
    <source>
        <dbReference type="PROSITE" id="PS51352"/>
    </source>
</evidence>
<sequence length="407" mass="46136">RHVGRRDRQAILTHLVAALGGVAFAMLIPRIALAWNTLADLQSAEKEAGAKDLPILLTVGADWCVDCEQFEEDVESVGSLQEVFGTRVLRFAVDAEHGDGIQIAEDYHVGRYPSFVLVNERGQTMDRWYGYTGVDNFLEHLGAALADPMTISERMTRFQRDPSAADARKLAELRQFEGLYAEAVAYYRQAQSMSTDGTDYEDLILWAMVEGAHKRSFTLEDVKDEADRLVQKSGRSPATQLRVAYSLVSLALSQGRPDVMRPYLKTAIEASESSDDPKVQKMRQRMLPEYALYIQNDVDRAMVYRKDALPEGWERDGIQLNNLAWWCFENRVRLEEGEQWAKQSVKICMPGTARANALDTQAEIANLRGDPAEAVELMERAVKEAPHNEYFRQQLQRFQEILKNKGR</sequence>
<name>A0A956RPI9_UNCEI</name>
<proteinExistence type="predicted"/>
<organism evidence="3 4">
    <name type="scientific">Eiseniibacteriota bacterium</name>
    <dbReference type="NCBI Taxonomy" id="2212470"/>
    <lineage>
        <taxon>Bacteria</taxon>
        <taxon>Candidatus Eiseniibacteriota</taxon>
    </lineage>
</organism>
<accession>A0A956RPI9</accession>
<evidence type="ECO:0000313" key="4">
    <source>
        <dbReference type="Proteomes" id="UP000697710"/>
    </source>
</evidence>
<dbReference type="EMBL" id="JAGQHR010000064">
    <property type="protein sequence ID" value="MCA9726764.1"/>
    <property type="molecule type" value="Genomic_DNA"/>
</dbReference>
<dbReference type="InterPro" id="IPR036249">
    <property type="entry name" value="Thioredoxin-like_sf"/>
</dbReference>
<reference evidence="3" key="2">
    <citation type="journal article" date="2021" name="Microbiome">
        <title>Successional dynamics and alternative stable states in a saline activated sludge microbial community over 9 years.</title>
        <authorList>
            <person name="Wang Y."/>
            <person name="Ye J."/>
            <person name="Ju F."/>
            <person name="Liu L."/>
            <person name="Boyd J.A."/>
            <person name="Deng Y."/>
            <person name="Parks D.H."/>
            <person name="Jiang X."/>
            <person name="Yin X."/>
            <person name="Woodcroft B.J."/>
            <person name="Tyson G.W."/>
            <person name="Hugenholtz P."/>
            <person name="Polz M.F."/>
            <person name="Zhang T."/>
        </authorList>
    </citation>
    <scope>NUCLEOTIDE SEQUENCE</scope>
    <source>
        <strain evidence="3">HKST-UBA01</strain>
    </source>
</reference>
<dbReference type="GO" id="GO:0006950">
    <property type="term" value="P:response to stress"/>
    <property type="evidence" value="ECO:0007669"/>
    <property type="project" value="UniProtKB-ARBA"/>
</dbReference>
<gene>
    <name evidence="3" type="ORF">KC729_03710</name>
</gene>
<dbReference type="Pfam" id="PF13899">
    <property type="entry name" value="Thioredoxin_7"/>
    <property type="match status" value="1"/>
</dbReference>
<dbReference type="InterPro" id="IPR011990">
    <property type="entry name" value="TPR-like_helical_dom_sf"/>
</dbReference>
<dbReference type="InterPro" id="IPR013766">
    <property type="entry name" value="Thioredoxin_domain"/>
</dbReference>
<reference evidence="3" key="1">
    <citation type="submission" date="2020-04" db="EMBL/GenBank/DDBJ databases">
        <authorList>
            <person name="Zhang T."/>
        </authorList>
    </citation>
    <scope>NUCLEOTIDE SEQUENCE</scope>
    <source>
        <strain evidence="3">HKST-UBA01</strain>
    </source>
</reference>
<evidence type="ECO:0000313" key="3">
    <source>
        <dbReference type="EMBL" id="MCA9726764.1"/>
    </source>
</evidence>
<dbReference type="Proteomes" id="UP000697710">
    <property type="component" value="Unassembled WGS sequence"/>
</dbReference>
<evidence type="ECO:0000256" key="1">
    <source>
        <dbReference type="SAM" id="Phobius"/>
    </source>
</evidence>
<dbReference type="SUPFAM" id="SSF52833">
    <property type="entry name" value="Thioredoxin-like"/>
    <property type="match status" value="1"/>
</dbReference>
<protein>
    <submittedName>
        <fullName evidence="3">Thioredoxin family protein</fullName>
    </submittedName>
</protein>
<dbReference type="Gene3D" id="1.25.40.10">
    <property type="entry name" value="Tetratricopeptide repeat domain"/>
    <property type="match status" value="1"/>
</dbReference>
<dbReference type="SUPFAM" id="SSF48452">
    <property type="entry name" value="TPR-like"/>
    <property type="match status" value="1"/>
</dbReference>
<feature type="non-terminal residue" evidence="3">
    <location>
        <position position="1"/>
    </location>
</feature>